<dbReference type="Gene3D" id="3.40.710.10">
    <property type="entry name" value="DD-peptidase/beta-lactamase superfamily"/>
    <property type="match status" value="1"/>
</dbReference>
<keyword evidence="11 16" id="KW-0472">Membrane</keyword>
<feature type="compositionally biased region" description="Acidic residues" evidence="15">
    <location>
        <begin position="715"/>
        <end position="728"/>
    </location>
</feature>
<evidence type="ECO:0000256" key="2">
    <source>
        <dbReference type="ARBA" id="ARBA00004236"/>
    </source>
</evidence>
<dbReference type="Gene3D" id="3.90.1310.10">
    <property type="entry name" value="Penicillin-binding protein 2a (Domain 2)"/>
    <property type="match status" value="1"/>
</dbReference>
<dbReference type="InterPro" id="IPR036138">
    <property type="entry name" value="PBP_dimer_sf"/>
</dbReference>
<dbReference type="PANTHER" id="PTHR30627">
    <property type="entry name" value="PEPTIDOGLYCAN D,D-TRANSPEPTIDASE"/>
    <property type="match status" value="1"/>
</dbReference>
<keyword evidence="20" id="KW-1185">Reference proteome</keyword>
<evidence type="ECO:0000256" key="6">
    <source>
        <dbReference type="ARBA" id="ARBA00022475"/>
    </source>
</evidence>
<dbReference type="GO" id="GO:0008658">
    <property type="term" value="F:penicillin binding"/>
    <property type="evidence" value="ECO:0007669"/>
    <property type="project" value="InterPro"/>
</dbReference>
<keyword evidence="8" id="KW-0133">Cell shape</keyword>
<proteinExistence type="inferred from homology"/>
<dbReference type="SUPFAM" id="SSF56519">
    <property type="entry name" value="Penicillin binding protein dimerisation domain"/>
    <property type="match status" value="1"/>
</dbReference>
<feature type="coiled-coil region" evidence="14">
    <location>
        <begin position="133"/>
        <end position="160"/>
    </location>
</feature>
<dbReference type="Gene3D" id="1.10.10.1230">
    <property type="entry name" value="Penicillin-binding protein, N-terminal non-catalytic domain, head sub-domain"/>
    <property type="match status" value="1"/>
</dbReference>
<dbReference type="EMBL" id="SWBM01000001">
    <property type="protein sequence ID" value="TKC19920.1"/>
    <property type="molecule type" value="Genomic_DNA"/>
</dbReference>
<evidence type="ECO:0000256" key="14">
    <source>
        <dbReference type="SAM" id="Coils"/>
    </source>
</evidence>
<comment type="catalytic activity">
    <reaction evidence="13">
        <text>Preferential cleavage: (Ac)2-L-Lys-D-Ala-|-D-Ala. Also transpeptidation of peptidyl-alanyl moieties that are N-acyl substituents of D-alanine.</text>
        <dbReference type="EC" id="3.4.16.4"/>
    </reaction>
</comment>
<feature type="region of interest" description="Disordered" evidence="15">
    <location>
        <begin position="693"/>
        <end position="728"/>
    </location>
</feature>
<evidence type="ECO:0000256" key="1">
    <source>
        <dbReference type="ARBA" id="ARBA00004167"/>
    </source>
</evidence>
<dbReference type="GO" id="GO:0009252">
    <property type="term" value="P:peptidoglycan biosynthetic process"/>
    <property type="evidence" value="ECO:0007669"/>
    <property type="project" value="UniProtKB-UniPathway"/>
</dbReference>
<evidence type="ECO:0000256" key="5">
    <source>
        <dbReference type="ARBA" id="ARBA00012448"/>
    </source>
</evidence>
<dbReference type="OrthoDB" id="9770103at2"/>
<dbReference type="GO" id="GO:0071972">
    <property type="term" value="F:peptidoglycan L,D-transpeptidase activity"/>
    <property type="evidence" value="ECO:0007669"/>
    <property type="project" value="TreeGrafter"/>
</dbReference>
<name>A0A4V5P241_9BACI</name>
<evidence type="ECO:0000256" key="9">
    <source>
        <dbReference type="ARBA" id="ARBA00022984"/>
    </source>
</evidence>
<dbReference type="AlphaFoldDB" id="A0A4V5P241"/>
<evidence type="ECO:0000256" key="15">
    <source>
        <dbReference type="SAM" id="MobiDB-lite"/>
    </source>
</evidence>
<keyword evidence="10 16" id="KW-1133">Transmembrane helix</keyword>
<dbReference type="GO" id="GO:0071555">
    <property type="term" value="P:cell wall organization"/>
    <property type="evidence" value="ECO:0007669"/>
    <property type="project" value="UniProtKB-KW"/>
</dbReference>
<comment type="similarity">
    <text evidence="4">Belongs to the transpeptidase family.</text>
</comment>
<dbReference type="Pfam" id="PF00905">
    <property type="entry name" value="Transpeptidase"/>
    <property type="match status" value="1"/>
</dbReference>
<dbReference type="InterPro" id="IPR005311">
    <property type="entry name" value="PBP_dimer"/>
</dbReference>
<comment type="subcellular location">
    <subcellularLocation>
        <location evidence="2">Cell membrane</location>
    </subcellularLocation>
    <subcellularLocation>
        <location evidence="1">Membrane</location>
        <topology evidence="1">Single-pass membrane protein</topology>
    </subcellularLocation>
</comment>
<keyword evidence="6" id="KW-1003">Cell membrane</keyword>
<comment type="caution">
    <text evidence="19">The sequence shown here is derived from an EMBL/GenBank/DDBJ whole genome shotgun (WGS) entry which is preliminary data.</text>
</comment>
<evidence type="ECO:0000313" key="20">
    <source>
        <dbReference type="Proteomes" id="UP000307756"/>
    </source>
</evidence>
<protein>
    <recommendedName>
        <fullName evidence="5">serine-type D-Ala-D-Ala carboxypeptidase</fullName>
        <ecNumber evidence="5">3.4.16.4</ecNumber>
    </recommendedName>
</protein>
<dbReference type="UniPathway" id="UPA00219"/>
<evidence type="ECO:0000256" key="4">
    <source>
        <dbReference type="ARBA" id="ARBA00007171"/>
    </source>
</evidence>
<dbReference type="PANTHER" id="PTHR30627:SF2">
    <property type="entry name" value="PEPTIDOGLYCAN D,D-TRANSPEPTIDASE MRDA"/>
    <property type="match status" value="1"/>
</dbReference>
<evidence type="ECO:0000256" key="3">
    <source>
        <dbReference type="ARBA" id="ARBA00004752"/>
    </source>
</evidence>
<keyword evidence="12" id="KW-0961">Cell wall biogenesis/degradation</keyword>
<dbReference type="InterPro" id="IPR001460">
    <property type="entry name" value="PCN-bd_Tpept"/>
</dbReference>
<feature type="domain" description="Penicillin-binding protein transpeptidase" evidence="17">
    <location>
        <begin position="350"/>
        <end position="682"/>
    </location>
</feature>
<reference evidence="19 20" key="1">
    <citation type="journal article" date="2011" name="J. Microbiol.">
        <title>Bacillus kyonggiensis sp. nov., isolated from soil of a lettuce field.</title>
        <authorList>
            <person name="Dong K."/>
            <person name="Lee S."/>
        </authorList>
    </citation>
    <scope>NUCLEOTIDE SEQUENCE [LARGE SCALE GENOMIC DNA]</scope>
    <source>
        <strain evidence="19 20">NB22</strain>
    </source>
</reference>
<keyword evidence="14" id="KW-0175">Coiled coil</keyword>
<keyword evidence="7 16" id="KW-0812">Transmembrane</keyword>
<dbReference type="InterPro" id="IPR050515">
    <property type="entry name" value="Beta-lactam/transpept"/>
</dbReference>
<dbReference type="GO" id="GO:0009002">
    <property type="term" value="F:serine-type D-Ala-D-Ala carboxypeptidase activity"/>
    <property type="evidence" value="ECO:0007669"/>
    <property type="project" value="UniProtKB-EC"/>
</dbReference>
<evidence type="ECO:0000256" key="13">
    <source>
        <dbReference type="ARBA" id="ARBA00034000"/>
    </source>
</evidence>
<dbReference type="GO" id="GO:0005886">
    <property type="term" value="C:plasma membrane"/>
    <property type="evidence" value="ECO:0007669"/>
    <property type="project" value="UniProtKB-SubCell"/>
</dbReference>
<dbReference type="InterPro" id="IPR012338">
    <property type="entry name" value="Beta-lactam/transpept-like"/>
</dbReference>
<sequence length="728" mass="81926">MVNKSEKKKKRIIPVRLNLLFFIVFFLFSVLILRLGVVQIVYGDDYKREIERTEDITVNNPVPRGKMYDRNGKVIVDNTPKNAITYTNFGASQDEMLDVAKKLAKLIELKPDKVQERDKKDYWILLNPERATKKVSEKEKEKLKEELETKEYDKKIYNLQLERITEKELSELTADDLEILAIYRAFNSGYALTPQIVKNEDVTQKEFALVSENLQYLPGVDTTTDWERSYAFGSTLKTVLGKVTDSDEGIPKEQLDYYMARGYNRNDRVGKSYIEKQYEEVLHGQKAKVKNVTDKSGKVVETEVISEGERGKDLVLTIDMDLQLEVEKVVEEELRNAKSSGRTSLLDRAFVVMMDPNSGDVLTMAGKQLVKDSETGKTEMQDFALGNISTSYNVGSTVKGATILTGYQTGVIKPGTVFYDEPLHIAGSKEISSWKNFGNTSDIRALRVSSNVYMFKTAIAIGEGHYRPNKALPINTKAFDTIRQSFAQFGLGSSTGIDLPNESTGYVGPEKTPAQLLFLSIGQYDTYTPMQLAQYVSTIANGGYRIQPRMVKEIHSPLEETNELGPIIKEIQPKVLNRINLEEGWMENIHEGFRQVVQNPEGTAYSKFRGADYLAAGKSGTAQGFYDGPLRKNFKNPVEVMNLSFIGYAPHDNPEVAIAVVVPWAYEGHSGHTANYNIARRALDAYFDLKKSREESKLASPSTTDNGAAEGTETGQEEQQEQQEQTEE</sequence>
<dbReference type="SUPFAM" id="SSF56601">
    <property type="entry name" value="beta-lactamase/transpeptidase-like"/>
    <property type="match status" value="1"/>
</dbReference>
<dbReference type="EC" id="3.4.16.4" evidence="5"/>
<evidence type="ECO:0000256" key="10">
    <source>
        <dbReference type="ARBA" id="ARBA00022989"/>
    </source>
</evidence>
<evidence type="ECO:0000256" key="8">
    <source>
        <dbReference type="ARBA" id="ARBA00022960"/>
    </source>
</evidence>
<dbReference type="Pfam" id="PF03717">
    <property type="entry name" value="PBP_dimer"/>
    <property type="match status" value="1"/>
</dbReference>
<comment type="pathway">
    <text evidence="3">Cell wall biogenesis; peptidoglycan biosynthesis.</text>
</comment>
<dbReference type="RefSeq" id="WP_136830816.1">
    <property type="nucleotide sequence ID" value="NZ_SWBM01000001.1"/>
</dbReference>
<evidence type="ECO:0000256" key="7">
    <source>
        <dbReference type="ARBA" id="ARBA00022692"/>
    </source>
</evidence>
<organism evidence="19 20">
    <name type="scientific">Robertmurraya kyonggiensis</name>
    <dbReference type="NCBI Taxonomy" id="1037680"/>
    <lineage>
        <taxon>Bacteria</taxon>
        <taxon>Bacillati</taxon>
        <taxon>Bacillota</taxon>
        <taxon>Bacilli</taxon>
        <taxon>Bacillales</taxon>
        <taxon>Bacillaceae</taxon>
        <taxon>Robertmurraya</taxon>
    </lineage>
</organism>
<dbReference type="Proteomes" id="UP000307756">
    <property type="component" value="Unassembled WGS sequence"/>
</dbReference>
<evidence type="ECO:0000259" key="18">
    <source>
        <dbReference type="Pfam" id="PF03717"/>
    </source>
</evidence>
<gene>
    <name evidence="19" type="ORF">FA727_10410</name>
</gene>
<evidence type="ECO:0000256" key="11">
    <source>
        <dbReference type="ARBA" id="ARBA00023136"/>
    </source>
</evidence>
<evidence type="ECO:0000313" key="19">
    <source>
        <dbReference type="EMBL" id="TKC19920.1"/>
    </source>
</evidence>
<feature type="domain" description="Penicillin-binding protein dimerisation" evidence="18">
    <location>
        <begin position="61"/>
        <end position="302"/>
    </location>
</feature>
<dbReference type="GO" id="GO:0008360">
    <property type="term" value="P:regulation of cell shape"/>
    <property type="evidence" value="ECO:0007669"/>
    <property type="project" value="UniProtKB-KW"/>
</dbReference>
<evidence type="ECO:0000256" key="16">
    <source>
        <dbReference type="SAM" id="Phobius"/>
    </source>
</evidence>
<feature type="transmembrane region" description="Helical" evidence="16">
    <location>
        <begin position="20"/>
        <end position="42"/>
    </location>
</feature>
<accession>A0A4V5P241</accession>
<evidence type="ECO:0000256" key="12">
    <source>
        <dbReference type="ARBA" id="ARBA00023316"/>
    </source>
</evidence>
<evidence type="ECO:0000259" key="17">
    <source>
        <dbReference type="Pfam" id="PF00905"/>
    </source>
</evidence>
<keyword evidence="9" id="KW-0573">Peptidoglycan synthesis</keyword>